<feature type="domain" description="ABC transporter" evidence="10">
    <location>
        <begin position="15"/>
        <end position="251"/>
    </location>
</feature>
<name>A0ABT2CJA2_9ACTN</name>
<protein>
    <submittedName>
        <fullName evidence="11">ABC transporter ATP-binding protein</fullName>
    </submittedName>
</protein>
<comment type="subcellular location">
    <subcellularLocation>
        <location evidence="1">Cell membrane</location>
        <topology evidence="1">Peripheral membrane protein</topology>
    </subcellularLocation>
</comment>
<dbReference type="PANTHER" id="PTHR42771:SF2">
    <property type="entry name" value="IRON(3+)-HYDROXAMATE IMPORT ATP-BINDING PROTEIN FHUC"/>
    <property type="match status" value="1"/>
</dbReference>
<dbReference type="PANTHER" id="PTHR42771">
    <property type="entry name" value="IRON(3+)-HYDROXAMATE IMPORT ATP-BINDING PROTEIN FHUC"/>
    <property type="match status" value="1"/>
</dbReference>
<evidence type="ECO:0000259" key="10">
    <source>
        <dbReference type="PROSITE" id="PS50893"/>
    </source>
</evidence>
<evidence type="ECO:0000256" key="3">
    <source>
        <dbReference type="ARBA" id="ARBA00022475"/>
    </source>
</evidence>
<evidence type="ECO:0000256" key="4">
    <source>
        <dbReference type="ARBA" id="ARBA00022496"/>
    </source>
</evidence>
<dbReference type="SUPFAM" id="SSF52540">
    <property type="entry name" value="P-loop containing nucleoside triphosphate hydrolases"/>
    <property type="match status" value="1"/>
</dbReference>
<keyword evidence="7" id="KW-0408">Iron</keyword>
<comment type="caution">
    <text evidence="11">The sequence shown here is derived from an EMBL/GenBank/DDBJ whole genome shotgun (WGS) entry which is preliminary data.</text>
</comment>
<evidence type="ECO:0000256" key="6">
    <source>
        <dbReference type="ARBA" id="ARBA00022840"/>
    </source>
</evidence>
<dbReference type="EMBL" id="JANUGQ010000014">
    <property type="protein sequence ID" value="MCS0637495.1"/>
    <property type="molecule type" value="Genomic_DNA"/>
</dbReference>
<evidence type="ECO:0000256" key="9">
    <source>
        <dbReference type="ARBA" id="ARBA00023136"/>
    </source>
</evidence>
<reference evidence="11" key="1">
    <citation type="submission" date="2022-08" db="EMBL/GenBank/DDBJ databases">
        <authorList>
            <person name="Somphong A."/>
            <person name="Phongsopitanun W."/>
        </authorList>
    </citation>
    <scope>NUCLEOTIDE SEQUENCE</scope>
    <source>
        <strain evidence="11">LP05-1</strain>
    </source>
</reference>
<dbReference type="CDD" id="cd03214">
    <property type="entry name" value="ABC_Iron-Siderophores_B12_Hemin"/>
    <property type="match status" value="1"/>
</dbReference>
<proteinExistence type="predicted"/>
<keyword evidence="12" id="KW-1185">Reference proteome</keyword>
<keyword evidence="3" id="KW-1003">Cell membrane</keyword>
<dbReference type="PROSITE" id="PS00211">
    <property type="entry name" value="ABC_TRANSPORTER_1"/>
    <property type="match status" value="1"/>
</dbReference>
<keyword evidence="8" id="KW-0406">Ion transport</keyword>
<dbReference type="InterPro" id="IPR027417">
    <property type="entry name" value="P-loop_NTPase"/>
</dbReference>
<dbReference type="Pfam" id="PF00005">
    <property type="entry name" value="ABC_tran"/>
    <property type="match status" value="1"/>
</dbReference>
<evidence type="ECO:0000256" key="2">
    <source>
        <dbReference type="ARBA" id="ARBA00022448"/>
    </source>
</evidence>
<evidence type="ECO:0000256" key="7">
    <source>
        <dbReference type="ARBA" id="ARBA00023004"/>
    </source>
</evidence>
<dbReference type="PROSITE" id="PS50893">
    <property type="entry name" value="ABC_TRANSPORTER_2"/>
    <property type="match status" value="1"/>
</dbReference>
<dbReference type="RefSeq" id="WP_258788744.1">
    <property type="nucleotide sequence ID" value="NZ_JANUGQ010000014.1"/>
</dbReference>
<dbReference type="Gene3D" id="3.40.50.300">
    <property type="entry name" value="P-loop containing nucleotide triphosphate hydrolases"/>
    <property type="match status" value="1"/>
</dbReference>
<dbReference type="InterPro" id="IPR003439">
    <property type="entry name" value="ABC_transporter-like_ATP-bd"/>
</dbReference>
<evidence type="ECO:0000313" key="11">
    <source>
        <dbReference type="EMBL" id="MCS0637495.1"/>
    </source>
</evidence>
<evidence type="ECO:0000256" key="5">
    <source>
        <dbReference type="ARBA" id="ARBA00022741"/>
    </source>
</evidence>
<evidence type="ECO:0000256" key="1">
    <source>
        <dbReference type="ARBA" id="ARBA00004202"/>
    </source>
</evidence>
<keyword evidence="6 11" id="KW-0067">ATP-binding</keyword>
<accession>A0ABT2CJA2</accession>
<keyword evidence="5" id="KW-0547">Nucleotide-binding</keyword>
<keyword evidence="9" id="KW-0472">Membrane</keyword>
<dbReference type="GO" id="GO:0005524">
    <property type="term" value="F:ATP binding"/>
    <property type="evidence" value="ECO:0007669"/>
    <property type="project" value="UniProtKB-KW"/>
</dbReference>
<gene>
    <name evidence="11" type="ORF">NX801_17850</name>
</gene>
<dbReference type="InterPro" id="IPR051535">
    <property type="entry name" value="Siderophore_ABC-ATPase"/>
</dbReference>
<evidence type="ECO:0000313" key="12">
    <source>
        <dbReference type="Proteomes" id="UP001431313"/>
    </source>
</evidence>
<dbReference type="SMART" id="SM00382">
    <property type="entry name" value="AAA"/>
    <property type="match status" value="1"/>
</dbReference>
<organism evidence="11 12">
    <name type="scientific">Streptomyces pyxinae</name>
    <dbReference type="NCBI Taxonomy" id="2970734"/>
    <lineage>
        <taxon>Bacteria</taxon>
        <taxon>Bacillati</taxon>
        <taxon>Actinomycetota</taxon>
        <taxon>Actinomycetes</taxon>
        <taxon>Kitasatosporales</taxon>
        <taxon>Streptomycetaceae</taxon>
        <taxon>Streptomyces</taxon>
    </lineage>
</organism>
<keyword evidence="2" id="KW-0813">Transport</keyword>
<dbReference type="Proteomes" id="UP001431313">
    <property type="component" value="Unassembled WGS sequence"/>
</dbReference>
<sequence>MTDPHSPGRHPAHRLEARAVSAGYGSSLIIDGLSVGIAAGRITALVGPNACGKSTLLKSVARLLPLAAGSVLLEGADIRSLPTRQVARRLGILPQSPIAPESITVGDLVWRGRHPHRRFGQRRTAADETVIADALLATGTAELVDRPVDQLSGGQRQRVWIAVALAQDTPTLLLDEPTTYLDVAHQIEVMDLLAELNEQAGKTIVLVSHDLNQAALYASDMIAMRDGRVVCQGPPEQVLTEETVAEVFGLTCVVVPHPYTGRPQIFPLGRRTLAPTSSAPRTLIPGEPS</sequence>
<dbReference type="InterPro" id="IPR003593">
    <property type="entry name" value="AAA+_ATPase"/>
</dbReference>
<keyword evidence="4" id="KW-0410">Iron transport</keyword>
<dbReference type="InterPro" id="IPR017871">
    <property type="entry name" value="ABC_transporter-like_CS"/>
</dbReference>
<evidence type="ECO:0000256" key="8">
    <source>
        <dbReference type="ARBA" id="ARBA00023065"/>
    </source>
</evidence>